<gene>
    <name evidence="1" type="ORF">KCG34_24945</name>
</gene>
<dbReference type="EMBL" id="CP073078">
    <property type="protein sequence ID" value="QUD88237.1"/>
    <property type="molecule type" value="Genomic_DNA"/>
</dbReference>
<keyword evidence="2" id="KW-1185">Reference proteome</keyword>
<evidence type="ECO:0000313" key="2">
    <source>
        <dbReference type="Proteomes" id="UP000676409"/>
    </source>
</evidence>
<name>A0A975G0D4_9CAUL</name>
<accession>A0A975G0D4</accession>
<evidence type="ECO:0000313" key="1">
    <source>
        <dbReference type="EMBL" id="QUD88237.1"/>
    </source>
</evidence>
<proteinExistence type="predicted"/>
<evidence type="ECO:0008006" key="3">
    <source>
        <dbReference type="Google" id="ProtNLM"/>
    </source>
</evidence>
<dbReference type="RefSeq" id="WP_211938288.1">
    <property type="nucleotide sequence ID" value="NZ_CP073078.1"/>
</dbReference>
<dbReference type="Proteomes" id="UP000676409">
    <property type="component" value="Chromosome"/>
</dbReference>
<sequence>MLSSAVPMVRCRQIQDADLDRITDLLTEGFPDRPRSYWASGFHRMAKRTAPESFPRFGYMLESGGAPVGVLLTLFTGSGAPAEAAPRINVSSWYVQPAFRSHATLMVAMALKHKGATYLNTSPMPHTLPVLNVLGFRPLSRGQFLAAPVLSAGGRGLTVHEIGPYSRQGAYPDAEAFELLRSHAAHGCISLAVSDGRSWSPFVFLRREIRYSPVGVAQLAYCRDTADFVRCAGALGRRLARLGCFLTLCDSNGPVAGLVGRYFPGKAPKYFKGPAGPRLNDLAFTEAVVFGP</sequence>
<dbReference type="Gene3D" id="3.40.630.30">
    <property type="match status" value="1"/>
</dbReference>
<dbReference type="SUPFAM" id="SSF55729">
    <property type="entry name" value="Acyl-CoA N-acyltransferases (Nat)"/>
    <property type="match status" value="1"/>
</dbReference>
<organism evidence="1 2">
    <name type="scientific">Phenylobacterium montanum</name>
    <dbReference type="NCBI Taxonomy" id="2823693"/>
    <lineage>
        <taxon>Bacteria</taxon>
        <taxon>Pseudomonadati</taxon>
        <taxon>Pseudomonadota</taxon>
        <taxon>Alphaproteobacteria</taxon>
        <taxon>Caulobacterales</taxon>
        <taxon>Caulobacteraceae</taxon>
        <taxon>Phenylobacterium</taxon>
    </lineage>
</organism>
<dbReference type="AlphaFoldDB" id="A0A975G0D4"/>
<reference evidence="1" key="1">
    <citation type="submission" date="2021-04" db="EMBL/GenBank/DDBJ databases">
        <title>The complete genome sequence of Caulobacter sp. S6.</title>
        <authorList>
            <person name="Tang Y."/>
            <person name="Ouyang W."/>
            <person name="Liu Q."/>
            <person name="Huang B."/>
            <person name="Guo Z."/>
            <person name="Lei P."/>
        </authorList>
    </citation>
    <scope>NUCLEOTIDE SEQUENCE</scope>
    <source>
        <strain evidence="1">S6</strain>
    </source>
</reference>
<dbReference type="KEGG" id="caul:KCG34_24945"/>
<dbReference type="InterPro" id="IPR016181">
    <property type="entry name" value="Acyl_CoA_acyltransferase"/>
</dbReference>
<protein>
    <recommendedName>
        <fullName evidence="3">Acyl-CoA acyltransferase</fullName>
    </recommendedName>
</protein>